<keyword evidence="5 15" id="KW-0812">Transmembrane</keyword>
<dbReference type="STRING" id="40149.A0A0E0BW48"/>
<dbReference type="EC" id="2.7.11.1" evidence="2"/>
<evidence type="ECO:0000256" key="7">
    <source>
        <dbReference type="ARBA" id="ARBA00022741"/>
    </source>
</evidence>
<reference evidence="18" key="2">
    <citation type="submission" date="2018-05" db="EMBL/GenBank/DDBJ databases">
        <title>OmerRS3 (Oryza meridionalis Reference Sequence Version 3).</title>
        <authorList>
            <person name="Zhang J."/>
            <person name="Kudrna D."/>
            <person name="Lee S."/>
            <person name="Talag J."/>
            <person name="Welchert J."/>
            <person name="Wing R.A."/>
        </authorList>
    </citation>
    <scope>NUCLEOTIDE SEQUENCE [LARGE SCALE GENOMIC DNA]</scope>
    <source>
        <strain evidence="18">cv. OR44</strain>
    </source>
</reference>
<feature type="chain" id="PRO_5002355155" description="non-specific serine/threonine protein kinase" evidence="16">
    <location>
        <begin position="24"/>
        <end position="965"/>
    </location>
</feature>
<keyword evidence="3" id="KW-0723">Serine/threonine-protein kinase</keyword>
<evidence type="ECO:0000313" key="18">
    <source>
        <dbReference type="EnsemblPlants" id="OMERI01G00630.1"/>
    </source>
</evidence>
<dbReference type="InterPro" id="IPR025287">
    <property type="entry name" value="WAK_GUB"/>
</dbReference>
<evidence type="ECO:0000256" key="11">
    <source>
        <dbReference type="ARBA" id="ARBA00023136"/>
    </source>
</evidence>
<evidence type="ECO:0000256" key="3">
    <source>
        <dbReference type="ARBA" id="ARBA00022527"/>
    </source>
</evidence>
<comment type="catalytic activity">
    <reaction evidence="14">
        <text>L-seryl-[protein] + ATP = O-phospho-L-seryl-[protein] + ADP + H(+)</text>
        <dbReference type="Rhea" id="RHEA:17989"/>
        <dbReference type="Rhea" id="RHEA-COMP:9863"/>
        <dbReference type="Rhea" id="RHEA-COMP:11604"/>
        <dbReference type="ChEBI" id="CHEBI:15378"/>
        <dbReference type="ChEBI" id="CHEBI:29999"/>
        <dbReference type="ChEBI" id="CHEBI:30616"/>
        <dbReference type="ChEBI" id="CHEBI:83421"/>
        <dbReference type="ChEBI" id="CHEBI:456216"/>
        <dbReference type="EC" id="2.7.11.1"/>
    </reaction>
</comment>
<keyword evidence="9" id="KW-0067">ATP-binding</keyword>
<dbReference type="AlphaFoldDB" id="A0A0E0BW48"/>
<dbReference type="Gramene" id="OMERI01G00630.1">
    <property type="protein sequence ID" value="OMERI01G00630.1"/>
    <property type="gene ID" value="OMERI01G00630"/>
</dbReference>
<dbReference type="PROSITE" id="PS50011">
    <property type="entry name" value="PROTEIN_KINASE_DOM"/>
    <property type="match status" value="1"/>
</dbReference>
<comment type="subcellular location">
    <subcellularLocation>
        <location evidence="1">Membrane</location>
        <topology evidence="1">Single-pass type I membrane protein</topology>
    </subcellularLocation>
</comment>
<evidence type="ECO:0000259" key="17">
    <source>
        <dbReference type="PROSITE" id="PS50011"/>
    </source>
</evidence>
<evidence type="ECO:0000256" key="2">
    <source>
        <dbReference type="ARBA" id="ARBA00012513"/>
    </source>
</evidence>
<keyword evidence="10 15" id="KW-1133">Transmembrane helix</keyword>
<dbReference type="GO" id="GO:0030247">
    <property type="term" value="F:polysaccharide binding"/>
    <property type="evidence" value="ECO:0007669"/>
    <property type="project" value="InterPro"/>
</dbReference>
<dbReference type="Pfam" id="PF13947">
    <property type="entry name" value="GUB_WAK_bind"/>
    <property type="match status" value="2"/>
</dbReference>
<evidence type="ECO:0000256" key="4">
    <source>
        <dbReference type="ARBA" id="ARBA00022679"/>
    </source>
</evidence>
<protein>
    <recommendedName>
        <fullName evidence="2">non-specific serine/threonine protein kinase</fullName>
        <ecNumber evidence="2">2.7.11.1</ecNumber>
    </recommendedName>
</protein>
<feature type="transmembrane region" description="Helical" evidence="15">
    <location>
        <begin position="304"/>
        <end position="329"/>
    </location>
</feature>
<dbReference type="InterPro" id="IPR008271">
    <property type="entry name" value="Ser/Thr_kinase_AS"/>
</dbReference>
<dbReference type="InterPro" id="IPR000719">
    <property type="entry name" value="Prot_kinase_dom"/>
</dbReference>
<dbReference type="Proteomes" id="UP000008021">
    <property type="component" value="Chromosome 1"/>
</dbReference>
<proteinExistence type="predicted"/>
<feature type="domain" description="Protein kinase" evidence="17">
    <location>
        <begin position="727"/>
        <end position="965"/>
    </location>
</feature>
<evidence type="ECO:0000256" key="9">
    <source>
        <dbReference type="ARBA" id="ARBA00022840"/>
    </source>
</evidence>
<keyword evidence="19" id="KW-1185">Reference proteome</keyword>
<evidence type="ECO:0000256" key="6">
    <source>
        <dbReference type="ARBA" id="ARBA00022729"/>
    </source>
</evidence>
<dbReference type="EnsemblPlants" id="OMERI01G00630.1">
    <property type="protein sequence ID" value="OMERI01G00630.1"/>
    <property type="gene ID" value="OMERI01G00630"/>
</dbReference>
<keyword evidence="8" id="KW-0418">Kinase</keyword>
<evidence type="ECO:0000256" key="12">
    <source>
        <dbReference type="ARBA" id="ARBA00023180"/>
    </source>
</evidence>
<evidence type="ECO:0000256" key="5">
    <source>
        <dbReference type="ARBA" id="ARBA00022692"/>
    </source>
</evidence>
<keyword evidence="6 16" id="KW-0732">Signal</keyword>
<evidence type="ECO:0000256" key="15">
    <source>
        <dbReference type="SAM" id="Phobius"/>
    </source>
</evidence>
<evidence type="ECO:0000256" key="14">
    <source>
        <dbReference type="ARBA" id="ARBA00048679"/>
    </source>
</evidence>
<keyword evidence="11 15" id="KW-0472">Membrane</keyword>
<evidence type="ECO:0000256" key="10">
    <source>
        <dbReference type="ARBA" id="ARBA00022989"/>
    </source>
</evidence>
<keyword evidence="12" id="KW-0325">Glycoprotein</keyword>
<organism evidence="18">
    <name type="scientific">Oryza meridionalis</name>
    <dbReference type="NCBI Taxonomy" id="40149"/>
    <lineage>
        <taxon>Eukaryota</taxon>
        <taxon>Viridiplantae</taxon>
        <taxon>Streptophyta</taxon>
        <taxon>Embryophyta</taxon>
        <taxon>Tracheophyta</taxon>
        <taxon>Spermatophyta</taxon>
        <taxon>Magnoliopsida</taxon>
        <taxon>Liliopsida</taxon>
        <taxon>Poales</taxon>
        <taxon>Poaceae</taxon>
        <taxon>BOP clade</taxon>
        <taxon>Oryzoideae</taxon>
        <taxon>Oryzeae</taxon>
        <taxon>Oryzinae</taxon>
        <taxon>Oryza</taxon>
    </lineage>
</organism>
<dbReference type="PROSITE" id="PS00108">
    <property type="entry name" value="PROTEIN_KINASE_ST"/>
    <property type="match status" value="1"/>
</dbReference>
<dbReference type="eggNOG" id="KOG1187">
    <property type="taxonomic scope" value="Eukaryota"/>
</dbReference>
<comment type="catalytic activity">
    <reaction evidence="13">
        <text>L-threonyl-[protein] + ATP = O-phospho-L-threonyl-[protein] + ADP + H(+)</text>
        <dbReference type="Rhea" id="RHEA:46608"/>
        <dbReference type="Rhea" id="RHEA-COMP:11060"/>
        <dbReference type="Rhea" id="RHEA-COMP:11605"/>
        <dbReference type="ChEBI" id="CHEBI:15378"/>
        <dbReference type="ChEBI" id="CHEBI:30013"/>
        <dbReference type="ChEBI" id="CHEBI:30616"/>
        <dbReference type="ChEBI" id="CHEBI:61977"/>
        <dbReference type="ChEBI" id="CHEBI:456216"/>
        <dbReference type="EC" id="2.7.11.1"/>
    </reaction>
</comment>
<dbReference type="FunFam" id="1.10.510.10:FF:001023">
    <property type="entry name" value="Os07g0541700 protein"/>
    <property type="match status" value="1"/>
</dbReference>
<reference evidence="18" key="1">
    <citation type="submission" date="2015-04" db="UniProtKB">
        <authorList>
            <consortium name="EnsemblPlants"/>
        </authorList>
    </citation>
    <scope>IDENTIFICATION</scope>
</reference>
<feature type="signal peptide" evidence="16">
    <location>
        <begin position="1"/>
        <end position="23"/>
    </location>
</feature>
<sequence length="965" mass="107659">MRGFVAAALLVLSLLLNLHTAAASAWEDKDFFKSCPPSRCSEHGPEIRFPFQLESNNNTTPSSCGSPCMKLSCSGQDTILHNKYLGRPYKLTAIDYKHALLTAVPLADEDNYSSPSPCPLLKSISIRPNLMTGYGYYNLGRYQNPCQTYDTYYAALVSCSTEFALASVPGPATDNDYIAGPISCLSNQTHFSYLVAYHVTMSLLPLDCEVISDGAIPIPVFYYSGYIPSISTPSADRILDYPSSYVSSTFRESAERILNSSETMIRWYFYEYDCRHCEQQGRRCAFSSQRNQTFCMGQGSRVKVIAATSSVAAFVVLLLMVATALYLFLKTRYNEEIHLKVEMFLKTYGTSKPTRYTFSEVKKISRRFKVKVGQGGFGSVYRGELPNGVPVAVKMLENSLGEGDEFINEVATIGRIHHANIKAHLVSSLLVVIAADVVGAGQNQQCLSSCGHLGNISYPFRLQGDSRQCVATPRPWYNLSCSSGNATIRINTGTYIVTSIIIPEDDTNSSCTLPRSDHLPFLYSQNDSYGFDNFAIASYAWACFVNCSRAVVDMRLYKPITCLSANNSFVFVSTPGVCTVRSNQSSCRYLAMIPFDGWHISDSQLQNASYTDIIGFIRKGVSVSFPIGPYQSNHISVTECLKGSKRYFKQHTSRARFNPCSFLERNILRSRLHKSRLLLGSLVIFIFLAHKYWKTRITIDAVEKFLRMQQMIGPTRFAYTDIIAITSHFRDKLGQRGYGSVYKGVLLPGNLHITVKMLTGSSSCNGDEFISEVSTIGRIHHVNVVRLVGFCSEEMRRALVYEYMPRGSLDKYIFSAEKSFSWDKLNEIALGIARGINYLHQGCEMHILHFDIKPHNILLDDNFAPKVADFGLAKLYPRDKSFVPVSAARGTVGYIAPEMISRSFGVISSKSDVYSFGMLLLEMAGGRRNADPNAANSSQAYYPSRVYKELTRRETSEISDIADMN</sequence>
<evidence type="ECO:0000256" key="16">
    <source>
        <dbReference type="SAM" id="SignalP"/>
    </source>
</evidence>
<accession>A0A0E0BW48</accession>
<evidence type="ECO:0000256" key="13">
    <source>
        <dbReference type="ARBA" id="ARBA00047899"/>
    </source>
</evidence>
<dbReference type="PANTHER" id="PTHR27009">
    <property type="entry name" value="RUST RESISTANCE KINASE LR10-RELATED"/>
    <property type="match status" value="1"/>
</dbReference>
<dbReference type="SUPFAM" id="SSF56112">
    <property type="entry name" value="Protein kinase-like (PK-like)"/>
    <property type="match status" value="2"/>
</dbReference>
<dbReference type="GO" id="GO:0004674">
    <property type="term" value="F:protein serine/threonine kinase activity"/>
    <property type="evidence" value="ECO:0007669"/>
    <property type="project" value="UniProtKB-KW"/>
</dbReference>
<evidence type="ECO:0000256" key="1">
    <source>
        <dbReference type="ARBA" id="ARBA00004479"/>
    </source>
</evidence>
<dbReference type="GO" id="GO:0016020">
    <property type="term" value="C:membrane"/>
    <property type="evidence" value="ECO:0007669"/>
    <property type="project" value="UniProtKB-SubCell"/>
</dbReference>
<dbReference type="InterPro" id="IPR045874">
    <property type="entry name" value="LRK10/LRL21-25-like"/>
</dbReference>
<dbReference type="GO" id="GO:0005524">
    <property type="term" value="F:ATP binding"/>
    <property type="evidence" value="ECO:0007669"/>
    <property type="project" value="UniProtKB-KW"/>
</dbReference>
<dbReference type="SMART" id="SM00220">
    <property type="entry name" value="S_TKc"/>
    <property type="match status" value="1"/>
</dbReference>
<evidence type="ECO:0000256" key="8">
    <source>
        <dbReference type="ARBA" id="ARBA00022777"/>
    </source>
</evidence>
<keyword evidence="4" id="KW-0808">Transferase</keyword>
<keyword evidence="7" id="KW-0547">Nucleotide-binding</keyword>
<dbReference type="Gene3D" id="1.10.510.10">
    <property type="entry name" value="Transferase(Phosphotransferase) domain 1"/>
    <property type="match status" value="1"/>
</dbReference>
<dbReference type="InterPro" id="IPR001245">
    <property type="entry name" value="Ser-Thr/Tyr_kinase_cat_dom"/>
</dbReference>
<evidence type="ECO:0000313" key="19">
    <source>
        <dbReference type="Proteomes" id="UP000008021"/>
    </source>
</evidence>
<dbReference type="InterPro" id="IPR011009">
    <property type="entry name" value="Kinase-like_dom_sf"/>
</dbReference>
<dbReference type="HOGENOM" id="CLU_000288_185_1_1"/>
<name>A0A0E0BW48_9ORYZ</name>
<dbReference type="Pfam" id="PF00069">
    <property type="entry name" value="Pkinase"/>
    <property type="match status" value="1"/>
</dbReference>
<dbReference type="Gene3D" id="3.30.200.20">
    <property type="entry name" value="Phosphorylase Kinase, domain 1"/>
    <property type="match status" value="2"/>
</dbReference>
<dbReference type="Pfam" id="PF07714">
    <property type="entry name" value="PK_Tyr_Ser-Thr"/>
    <property type="match status" value="1"/>
</dbReference>